<reference evidence="4" key="1">
    <citation type="submission" date="2017-01" db="EMBL/GenBank/DDBJ databases">
        <authorList>
            <person name="Varghese N."/>
            <person name="Submissions S."/>
        </authorList>
    </citation>
    <scope>NUCLEOTIDE SEQUENCE [LARGE SCALE GENOMIC DNA]</scope>
    <source>
        <strain evidence="4">DSM 46698</strain>
    </source>
</reference>
<accession>A0A1N7PMG3</accession>
<gene>
    <name evidence="3" type="ORF">SAMN05421761_11817</name>
</gene>
<sequence length="144" mass="16743">MKIYKANRKGFINYLLIGSLILPIAIFFMDKSTFSEKPFILLPLLSPLILIFWIYFDTSYKIENNELIYRSGFLRGKIGIPNIKEILKGKTMWSGIKPALARNGMIIKFNKYDEIYIAPENNDELISDLVKLNSEIKITEYKPK</sequence>
<dbReference type="Pfam" id="PF06713">
    <property type="entry name" value="bPH_4"/>
    <property type="match status" value="1"/>
</dbReference>
<proteinExistence type="predicted"/>
<dbReference type="RefSeq" id="WP_076502760.1">
    <property type="nucleotide sequence ID" value="NZ_FTOP01000018.1"/>
</dbReference>
<evidence type="ECO:0000256" key="1">
    <source>
        <dbReference type="SAM" id="Phobius"/>
    </source>
</evidence>
<dbReference type="EMBL" id="FTOP01000018">
    <property type="protein sequence ID" value="SIT11835.1"/>
    <property type="molecule type" value="Genomic_DNA"/>
</dbReference>
<evidence type="ECO:0000313" key="4">
    <source>
        <dbReference type="Proteomes" id="UP000186026"/>
    </source>
</evidence>
<feature type="transmembrane region" description="Helical" evidence="1">
    <location>
        <begin position="40"/>
        <end position="56"/>
    </location>
</feature>
<organism evidence="3 4">
    <name type="scientific">Belliella pelovolcani</name>
    <dbReference type="NCBI Taxonomy" id="529505"/>
    <lineage>
        <taxon>Bacteria</taxon>
        <taxon>Pseudomonadati</taxon>
        <taxon>Bacteroidota</taxon>
        <taxon>Cytophagia</taxon>
        <taxon>Cytophagales</taxon>
        <taxon>Cyclobacteriaceae</taxon>
        <taxon>Belliella</taxon>
    </lineage>
</organism>
<dbReference type="InterPro" id="IPR009589">
    <property type="entry name" value="PH_YyaB-like"/>
</dbReference>
<dbReference type="OrthoDB" id="1437824at2"/>
<dbReference type="AlphaFoldDB" id="A0A1N7PMG3"/>
<dbReference type="STRING" id="529505.SAMN05421761_11817"/>
<dbReference type="Proteomes" id="UP000186026">
    <property type="component" value="Unassembled WGS sequence"/>
</dbReference>
<keyword evidence="1" id="KW-1133">Transmembrane helix</keyword>
<feature type="transmembrane region" description="Helical" evidence="1">
    <location>
        <begin position="12"/>
        <end position="28"/>
    </location>
</feature>
<evidence type="ECO:0000259" key="2">
    <source>
        <dbReference type="Pfam" id="PF06713"/>
    </source>
</evidence>
<keyword evidence="1" id="KW-0812">Transmembrane</keyword>
<name>A0A1N7PMG3_9BACT</name>
<protein>
    <submittedName>
        <fullName evidence="3">PH domain-containing protein</fullName>
    </submittedName>
</protein>
<dbReference type="GO" id="GO:0030153">
    <property type="term" value="P:bacteriocin immunity"/>
    <property type="evidence" value="ECO:0007669"/>
    <property type="project" value="InterPro"/>
</dbReference>
<evidence type="ECO:0000313" key="3">
    <source>
        <dbReference type="EMBL" id="SIT11835.1"/>
    </source>
</evidence>
<keyword evidence="1" id="KW-0472">Membrane</keyword>
<feature type="domain" description="Uncharacterized protein YyaB-like PH" evidence="2">
    <location>
        <begin position="58"/>
        <end position="133"/>
    </location>
</feature>
<keyword evidence="4" id="KW-1185">Reference proteome</keyword>